<keyword evidence="2" id="KW-1185">Reference proteome</keyword>
<evidence type="ECO:0000313" key="2">
    <source>
        <dbReference type="Proteomes" id="UP000243463"/>
    </source>
</evidence>
<evidence type="ECO:0008006" key="3">
    <source>
        <dbReference type="Google" id="ProtNLM"/>
    </source>
</evidence>
<dbReference type="Proteomes" id="UP000243463">
    <property type="component" value="Unassembled WGS sequence"/>
</dbReference>
<protein>
    <recommendedName>
        <fullName evidence="3">DUF2946 domain-containing protein</fullName>
    </recommendedName>
</protein>
<name>A0A217EDK5_9GAMM</name>
<organism evidence="1 2">
    <name type="scientific">Acinetobacter apis</name>
    <dbReference type="NCBI Taxonomy" id="1229165"/>
    <lineage>
        <taxon>Bacteria</taxon>
        <taxon>Pseudomonadati</taxon>
        <taxon>Pseudomonadota</taxon>
        <taxon>Gammaproteobacteria</taxon>
        <taxon>Moraxellales</taxon>
        <taxon>Moraxellaceae</taxon>
        <taxon>Acinetobacter</taxon>
    </lineage>
</organism>
<evidence type="ECO:0000313" key="1">
    <source>
        <dbReference type="EMBL" id="SNQ28588.1"/>
    </source>
</evidence>
<sequence length="131" mass="14480">MLKSGIALSLSAIILQIAVFLQPFLPKQYQVAAVCETISSALISPDHQHHGMHHHASTLPAPSQHHDASHQCPFCTVYNHLIPFLDLGVKSVFIRLTLKLLAVSTAFKLRLDVIEKLFVLPQSRAPPIFSL</sequence>
<gene>
    <name evidence="1" type="ORF">SAMN05444584_0512</name>
</gene>
<accession>A0A217EDK5</accession>
<dbReference type="Pfam" id="PF11162">
    <property type="entry name" value="DUF2946"/>
    <property type="match status" value="1"/>
</dbReference>
<dbReference type="EMBL" id="FZLN01000001">
    <property type="protein sequence ID" value="SNQ28588.1"/>
    <property type="molecule type" value="Genomic_DNA"/>
</dbReference>
<dbReference type="InterPro" id="IPR021333">
    <property type="entry name" value="DUF2946"/>
</dbReference>
<reference evidence="2" key="1">
    <citation type="submission" date="2017-06" db="EMBL/GenBank/DDBJ databases">
        <authorList>
            <person name="Varghese N."/>
            <person name="Submissions S."/>
        </authorList>
    </citation>
    <scope>NUCLEOTIDE SEQUENCE [LARGE SCALE GENOMIC DNA]</scope>
    <source>
        <strain evidence="2">ANC 5114</strain>
    </source>
</reference>
<dbReference type="AlphaFoldDB" id="A0A217EDK5"/>
<proteinExistence type="predicted"/>